<keyword evidence="1" id="KW-0472">Membrane</keyword>
<evidence type="ECO:0000313" key="3">
    <source>
        <dbReference type="EMBL" id="SDJ52286.1"/>
    </source>
</evidence>
<gene>
    <name evidence="3" type="ORF">SAMN05216212_0096</name>
</gene>
<evidence type="ECO:0000259" key="2">
    <source>
        <dbReference type="Pfam" id="PF07885"/>
    </source>
</evidence>
<reference evidence="4" key="1">
    <citation type="submission" date="2016-10" db="EMBL/GenBank/DDBJ databases">
        <authorList>
            <person name="Varghese N."/>
            <person name="Submissions S."/>
        </authorList>
    </citation>
    <scope>NUCLEOTIDE SEQUENCE [LARGE SCALE GENOMIC DNA]</scope>
    <source>
        <strain evidence="4">CGMCC 1.10658</strain>
    </source>
</reference>
<feature type="transmembrane region" description="Helical" evidence="1">
    <location>
        <begin position="6"/>
        <end position="31"/>
    </location>
</feature>
<keyword evidence="4" id="KW-1185">Reference proteome</keyword>
<dbReference type="InterPro" id="IPR013099">
    <property type="entry name" value="K_chnl_dom"/>
</dbReference>
<keyword evidence="1" id="KW-1133">Transmembrane helix</keyword>
<sequence length="139" mass="15804">MLLAILLTVIGLLLVSVTHYLGLGLLSRYYIKCGSDMNLIQSVNALVVIFILHVVEALYFTAIYWVAHQWLELGEFTSGFRDIFRDYFYFSLVSMTTLGLSEFNPVGHLKVITALQSLLGFMMLTWSATFYFKALSKNN</sequence>
<dbReference type="Pfam" id="PF07885">
    <property type="entry name" value="Ion_trans_2"/>
    <property type="match status" value="1"/>
</dbReference>
<dbReference type="AlphaFoldDB" id="A0A1G8UEL0"/>
<keyword evidence="1" id="KW-0812">Transmembrane</keyword>
<organism evidence="3 4">
    <name type="scientific">Microbulbifer yueqingensis</name>
    <dbReference type="NCBI Taxonomy" id="658219"/>
    <lineage>
        <taxon>Bacteria</taxon>
        <taxon>Pseudomonadati</taxon>
        <taxon>Pseudomonadota</taxon>
        <taxon>Gammaproteobacteria</taxon>
        <taxon>Cellvibrionales</taxon>
        <taxon>Microbulbiferaceae</taxon>
        <taxon>Microbulbifer</taxon>
    </lineage>
</organism>
<dbReference type="EMBL" id="FNFH01000001">
    <property type="protein sequence ID" value="SDJ52286.1"/>
    <property type="molecule type" value="Genomic_DNA"/>
</dbReference>
<protein>
    <submittedName>
        <fullName evidence="3">Ion channel</fullName>
    </submittedName>
</protein>
<evidence type="ECO:0000256" key="1">
    <source>
        <dbReference type="SAM" id="Phobius"/>
    </source>
</evidence>
<dbReference type="Proteomes" id="UP000199305">
    <property type="component" value="Unassembled WGS sequence"/>
</dbReference>
<dbReference type="STRING" id="658219.SAMN05216212_0096"/>
<feature type="transmembrane region" description="Helical" evidence="1">
    <location>
        <begin position="111"/>
        <end position="132"/>
    </location>
</feature>
<dbReference type="SUPFAM" id="SSF81324">
    <property type="entry name" value="Voltage-gated potassium channels"/>
    <property type="match status" value="1"/>
</dbReference>
<name>A0A1G8UEL0_9GAMM</name>
<evidence type="ECO:0000313" key="4">
    <source>
        <dbReference type="Proteomes" id="UP000199305"/>
    </source>
</evidence>
<feature type="domain" description="Potassium channel" evidence="2">
    <location>
        <begin position="66"/>
        <end position="136"/>
    </location>
</feature>
<proteinExistence type="predicted"/>
<accession>A0A1G8UEL0</accession>
<feature type="transmembrane region" description="Helical" evidence="1">
    <location>
        <begin position="43"/>
        <end position="67"/>
    </location>
</feature>
<dbReference type="Gene3D" id="1.10.287.70">
    <property type="match status" value="1"/>
</dbReference>